<reference evidence="1 2" key="1">
    <citation type="journal article" date="2016" name="Nat. Commun.">
        <title>Thousands of microbial genomes shed light on interconnected biogeochemical processes in an aquifer system.</title>
        <authorList>
            <person name="Anantharaman K."/>
            <person name="Brown C.T."/>
            <person name="Hug L.A."/>
            <person name="Sharon I."/>
            <person name="Castelle C.J."/>
            <person name="Probst A.J."/>
            <person name="Thomas B.C."/>
            <person name="Singh A."/>
            <person name="Wilkins M.J."/>
            <person name="Karaoz U."/>
            <person name="Brodie E.L."/>
            <person name="Williams K.H."/>
            <person name="Hubbard S.S."/>
            <person name="Banfield J.F."/>
        </authorList>
    </citation>
    <scope>NUCLEOTIDE SEQUENCE [LARGE SCALE GENOMIC DNA]</scope>
</reference>
<evidence type="ECO:0000313" key="1">
    <source>
        <dbReference type="EMBL" id="OGL72878.1"/>
    </source>
</evidence>
<comment type="caution">
    <text evidence="1">The sequence shown here is derived from an EMBL/GenBank/DDBJ whole genome shotgun (WGS) entry which is preliminary data.</text>
</comment>
<evidence type="ECO:0000313" key="2">
    <source>
        <dbReference type="Proteomes" id="UP000176303"/>
    </source>
</evidence>
<dbReference type="AlphaFoldDB" id="A0A1F7U4V9"/>
<sequence>MNAFQFLEKVADYLGEETGLDLKSSVERHKSRLEQRDFEQRLVNYALSEAVRAIAPDEATKLIGSKAIRSSRVAGRLLLSAAKAGRRSEQSTAGWSAVQANLGLAFGLFLGLISRNASEEATSPELTLEERIASLVEERASRVLERWGALMVEPENLLLAAAAIGSYRPDERLGRMEQMVTIFSNLASRPSCREFRAFIATIWNPPTAKA</sequence>
<proteinExistence type="predicted"/>
<dbReference type="STRING" id="1802391.A3D72_02940"/>
<gene>
    <name evidence="1" type="ORF">A3D72_02940</name>
</gene>
<dbReference type="EMBL" id="MGDZ01000046">
    <property type="protein sequence ID" value="OGL72878.1"/>
    <property type="molecule type" value="Genomic_DNA"/>
</dbReference>
<accession>A0A1F7U4V9</accession>
<protein>
    <submittedName>
        <fullName evidence="1">Uncharacterized protein</fullName>
    </submittedName>
</protein>
<dbReference type="Proteomes" id="UP000176303">
    <property type="component" value="Unassembled WGS sequence"/>
</dbReference>
<organism evidence="1 2">
    <name type="scientific">Candidatus Uhrbacteria bacterium RIFCSPHIGHO2_02_FULL_57_19</name>
    <dbReference type="NCBI Taxonomy" id="1802391"/>
    <lineage>
        <taxon>Bacteria</taxon>
        <taxon>Candidatus Uhriibacteriota</taxon>
    </lineage>
</organism>
<name>A0A1F7U4V9_9BACT</name>